<keyword evidence="6" id="KW-0408">Iron</keyword>
<name>A0A938YE01_9ACTN</name>
<comment type="cofactor">
    <cofactor evidence="1">
        <name>Fe(3+)</name>
        <dbReference type="ChEBI" id="CHEBI:29034"/>
    </cofactor>
</comment>
<dbReference type="InterPro" id="IPR050770">
    <property type="entry name" value="Intradiol_RC_Dioxygenase"/>
</dbReference>
<dbReference type="Gene3D" id="2.60.130.10">
    <property type="entry name" value="Aromatic compound dioxygenase"/>
    <property type="match status" value="1"/>
</dbReference>
<dbReference type="InterPro" id="IPR039390">
    <property type="entry name" value="1_2-HQD/HQD"/>
</dbReference>
<dbReference type="Proteomes" id="UP000663792">
    <property type="component" value="Unassembled WGS sequence"/>
</dbReference>
<dbReference type="GO" id="GO:0018576">
    <property type="term" value="F:catechol 1,2-dioxygenase activity"/>
    <property type="evidence" value="ECO:0007669"/>
    <property type="project" value="InterPro"/>
</dbReference>
<evidence type="ECO:0000313" key="8">
    <source>
        <dbReference type="EMBL" id="MBM9467833.1"/>
    </source>
</evidence>
<evidence type="ECO:0000256" key="2">
    <source>
        <dbReference type="ARBA" id="ARBA00007825"/>
    </source>
</evidence>
<evidence type="ECO:0000256" key="5">
    <source>
        <dbReference type="ARBA" id="ARBA00023002"/>
    </source>
</evidence>
<dbReference type="Pfam" id="PF04444">
    <property type="entry name" value="Dioxygenase_N"/>
    <property type="match status" value="1"/>
</dbReference>
<dbReference type="CDD" id="cd03461">
    <property type="entry name" value="1_2-HQD"/>
    <property type="match status" value="1"/>
</dbReference>
<evidence type="ECO:0000259" key="7">
    <source>
        <dbReference type="PROSITE" id="PS00083"/>
    </source>
</evidence>
<dbReference type="PANTHER" id="PTHR33711:SF7">
    <property type="entry name" value="INTRADIOL RING-CLEAVAGE DIOXYGENASES DOMAIN-CONTAINING PROTEIN-RELATED"/>
    <property type="match status" value="1"/>
</dbReference>
<dbReference type="AlphaFoldDB" id="A0A938YE01"/>
<evidence type="ECO:0000256" key="1">
    <source>
        <dbReference type="ARBA" id="ARBA00001965"/>
    </source>
</evidence>
<sequence>MTETRIDTATDRSSAGPTAARELFTEERSAEVVAASLADTPDPRLRELLTALTRHLHEFVKEVQLTESEWATAIDFLTRTGQMCNEVRQEFILLSDVLGISMLVETINHRAAGGTESTVLGPFHMVESPERDLGADIALDGKGQHCLVTGQVTDQHGNPLPGATIDVWQANEDGFYDVQQPELQPERNLRGLFTADDNGRFWFRSIVPRYYPIPTDGPVGSLLEATARHPFRPAHLHFIVTAPGHRPVTTHLFVDDSPYIDSDAVFGVKESLVRDFPEVDDPERAAELGFPNPYRTVHFDVALLPLSAPEAQHDGEIALEERP</sequence>
<evidence type="ECO:0000256" key="3">
    <source>
        <dbReference type="ARBA" id="ARBA00022723"/>
    </source>
</evidence>
<protein>
    <submittedName>
        <fullName evidence="8">Intradiol ring-cleavage dioxygenase</fullName>
    </submittedName>
</protein>
<evidence type="ECO:0000256" key="4">
    <source>
        <dbReference type="ARBA" id="ARBA00022964"/>
    </source>
</evidence>
<feature type="domain" description="Intradiol ring-cleavage dioxygenases" evidence="7">
    <location>
        <begin position="148"/>
        <end position="176"/>
    </location>
</feature>
<dbReference type="GO" id="GO:0008199">
    <property type="term" value="F:ferric iron binding"/>
    <property type="evidence" value="ECO:0007669"/>
    <property type="project" value="InterPro"/>
</dbReference>
<dbReference type="SUPFAM" id="SSF49482">
    <property type="entry name" value="Aromatic compound dioxygenase"/>
    <property type="match status" value="1"/>
</dbReference>
<comment type="similarity">
    <text evidence="2">Belongs to the intradiol ring-cleavage dioxygenase family.</text>
</comment>
<dbReference type="PROSITE" id="PS00083">
    <property type="entry name" value="INTRADIOL_DIOXYGENAS"/>
    <property type="match status" value="1"/>
</dbReference>
<dbReference type="RefSeq" id="WP_205260796.1">
    <property type="nucleotide sequence ID" value="NZ_JAERWK010000014.1"/>
</dbReference>
<organism evidence="8 9">
    <name type="scientific">Nakamurella leprariae</name>
    <dbReference type="NCBI Taxonomy" id="2803911"/>
    <lineage>
        <taxon>Bacteria</taxon>
        <taxon>Bacillati</taxon>
        <taxon>Actinomycetota</taxon>
        <taxon>Actinomycetes</taxon>
        <taxon>Nakamurellales</taxon>
        <taxon>Nakamurellaceae</taxon>
        <taxon>Nakamurella</taxon>
    </lineage>
</organism>
<gene>
    <name evidence="8" type="ORF">JL106_11120</name>
</gene>
<keyword evidence="4 8" id="KW-0223">Dioxygenase</keyword>
<accession>A0A938YE01</accession>
<dbReference type="InterPro" id="IPR007535">
    <property type="entry name" value="Catechol_dOase_N"/>
</dbReference>
<dbReference type="GO" id="GO:0009712">
    <property type="term" value="P:catechol-containing compound metabolic process"/>
    <property type="evidence" value="ECO:0007669"/>
    <property type="project" value="InterPro"/>
</dbReference>
<dbReference type="InterPro" id="IPR015889">
    <property type="entry name" value="Intradiol_dOase_core"/>
</dbReference>
<keyword evidence="3" id="KW-0479">Metal-binding</keyword>
<keyword evidence="5" id="KW-0560">Oxidoreductase</keyword>
<comment type="caution">
    <text evidence="8">The sequence shown here is derived from an EMBL/GenBank/DDBJ whole genome shotgun (WGS) entry which is preliminary data.</text>
</comment>
<dbReference type="PANTHER" id="PTHR33711">
    <property type="entry name" value="DIOXYGENASE, PUTATIVE (AFU_ORTHOLOGUE AFUA_2G02910)-RELATED"/>
    <property type="match status" value="1"/>
</dbReference>
<evidence type="ECO:0000313" key="9">
    <source>
        <dbReference type="Proteomes" id="UP000663792"/>
    </source>
</evidence>
<proteinExistence type="inferred from homology"/>
<dbReference type="InterPro" id="IPR000627">
    <property type="entry name" value="Intradiol_dOase_C"/>
</dbReference>
<keyword evidence="9" id="KW-1185">Reference proteome</keyword>
<evidence type="ECO:0000256" key="6">
    <source>
        <dbReference type="ARBA" id="ARBA00023004"/>
    </source>
</evidence>
<reference evidence="8" key="1">
    <citation type="submission" date="2021-01" db="EMBL/GenBank/DDBJ databases">
        <title>YIM 132084 draft genome.</title>
        <authorList>
            <person name="An D."/>
        </authorList>
    </citation>
    <scope>NUCLEOTIDE SEQUENCE</scope>
    <source>
        <strain evidence="8">YIM 132084</strain>
    </source>
</reference>
<dbReference type="Pfam" id="PF00775">
    <property type="entry name" value="Dioxygenase_C"/>
    <property type="match status" value="1"/>
</dbReference>
<dbReference type="EMBL" id="JAERWK010000014">
    <property type="protein sequence ID" value="MBM9467833.1"/>
    <property type="molecule type" value="Genomic_DNA"/>
</dbReference>